<dbReference type="PANTHER" id="PTHR47053">
    <property type="entry name" value="MUREIN DD-ENDOPEPTIDASE MEPH-RELATED"/>
    <property type="match status" value="1"/>
</dbReference>
<evidence type="ECO:0000256" key="4">
    <source>
        <dbReference type="ARBA" id="ARBA00022807"/>
    </source>
</evidence>
<keyword evidence="5" id="KW-0175">Coiled coil</keyword>
<dbReference type="InterPro" id="IPR051202">
    <property type="entry name" value="Peptidase_C40"/>
</dbReference>
<dbReference type="PROSITE" id="PS51935">
    <property type="entry name" value="NLPC_P60"/>
    <property type="match status" value="1"/>
</dbReference>
<keyword evidence="4" id="KW-0788">Thiol protease</keyword>
<accession>A0A3N0GX35</accession>
<dbReference type="AlphaFoldDB" id="A0A3N0GX35"/>
<dbReference type="SUPFAM" id="SSF54001">
    <property type="entry name" value="Cysteine proteinases"/>
    <property type="match status" value="1"/>
</dbReference>
<dbReference type="GO" id="GO:0006508">
    <property type="term" value="P:proteolysis"/>
    <property type="evidence" value="ECO:0007669"/>
    <property type="project" value="UniProtKB-KW"/>
</dbReference>
<keyword evidence="2" id="KW-0645">Protease</keyword>
<dbReference type="InterPro" id="IPR038765">
    <property type="entry name" value="Papain-like_cys_pep_sf"/>
</dbReference>
<evidence type="ECO:0000256" key="5">
    <source>
        <dbReference type="SAM" id="Coils"/>
    </source>
</evidence>
<dbReference type="Gene3D" id="3.90.1720.10">
    <property type="entry name" value="endopeptidase domain like (from Nostoc punctiforme)"/>
    <property type="match status" value="1"/>
</dbReference>
<sequence>MATVLSVSTSAHADKPKPPPAPSQAQVDQAKAVAAQKAGDVAALQASLAVANAKLQAAGDRAEMAFEAYNGAMWRLQQAQQATAAAKAAAADALAHVAEQRAGIAQLVTQSYQDGTVLNGMTAFLGADGPAGVMSRMGVVQSAGDSMQARFDQYTALNALARVAQGKAEKAEKDQAALTEKAAQLRDAAAQAANLAQSEAAAIAGQRRTLLQDLAKAQKISVKLATERQKALERKAQEAAAKAAAAAAKAKAKAAKADAAKAKDQADKAKADANETQDQLAEFGVEGGWENPGLPVPAGTGAGARAAIEFARQQLGEPYVWGAAGPDSWDCSGLTMMAWRAGGISLPHYSAAQYQQTKHIAAADLQAGDLVFWGTSPNTIHHVALYIGNGQIIQAPHTGDVVKVSALFDSAPDFFGRP</sequence>
<feature type="compositionally biased region" description="Polar residues" evidence="6">
    <location>
        <begin position="1"/>
        <end position="11"/>
    </location>
</feature>
<protein>
    <submittedName>
        <fullName evidence="8">NlpC/P60 family protein</fullName>
    </submittedName>
</protein>
<comment type="similarity">
    <text evidence="1">Belongs to the peptidase C40 family.</text>
</comment>
<feature type="coiled-coil region" evidence="5">
    <location>
        <begin position="161"/>
        <end position="188"/>
    </location>
</feature>
<keyword evidence="9" id="KW-1185">Reference proteome</keyword>
<dbReference type="InterPro" id="IPR000064">
    <property type="entry name" value="NLP_P60_dom"/>
</dbReference>
<evidence type="ECO:0000313" key="9">
    <source>
        <dbReference type="Proteomes" id="UP000279994"/>
    </source>
</evidence>
<gene>
    <name evidence="8" type="ORF">EFL26_04390</name>
</gene>
<feature type="domain" description="NlpC/P60" evidence="7">
    <location>
        <begin position="301"/>
        <end position="418"/>
    </location>
</feature>
<dbReference type="PANTHER" id="PTHR47053:SF1">
    <property type="entry name" value="MUREIN DD-ENDOPEPTIDASE MEPH-RELATED"/>
    <property type="match status" value="1"/>
</dbReference>
<proteinExistence type="inferred from homology"/>
<dbReference type="Pfam" id="PF00877">
    <property type="entry name" value="NLPC_P60"/>
    <property type="match status" value="1"/>
</dbReference>
<evidence type="ECO:0000256" key="3">
    <source>
        <dbReference type="ARBA" id="ARBA00022801"/>
    </source>
</evidence>
<comment type="caution">
    <text evidence="8">The sequence shown here is derived from an EMBL/GenBank/DDBJ whole genome shotgun (WGS) entry which is preliminary data.</text>
</comment>
<dbReference type="GO" id="GO:0008234">
    <property type="term" value="F:cysteine-type peptidase activity"/>
    <property type="evidence" value="ECO:0007669"/>
    <property type="project" value="UniProtKB-KW"/>
</dbReference>
<organism evidence="8 9">
    <name type="scientific">Nocardioides pocheonensis</name>
    <dbReference type="NCBI Taxonomy" id="661485"/>
    <lineage>
        <taxon>Bacteria</taxon>
        <taxon>Bacillati</taxon>
        <taxon>Actinomycetota</taxon>
        <taxon>Actinomycetes</taxon>
        <taxon>Propionibacteriales</taxon>
        <taxon>Nocardioidaceae</taxon>
        <taxon>Nocardioides</taxon>
    </lineage>
</organism>
<evidence type="ECO:0000256" key="1">
    <source>
        <dbReference type="ARBA" id="ARBA00007074"/>
    </source>
</evidence>
<name>A0A3N0GX35_9ACTN</name>
<reference evidence="8 9" key="1">
    <citation type="submission" date="2018-11" db="EMBL/GenBank/DDBJ databases">
        <authorList>
            <person name="Li F."/>
        </authorList>
    </citation>
    <scope>NUCLEOTIDE SEQUENCE [LARGE SCALE GENOMIC DNA]</scope>
    <source>
        <strain evidence="8 9">Gsoil 818</strain>
    </source>
</reference>
<feature type="coiled-coil region" evidence="5">
    <location>
        <begin position="222"/>
        <end position="286"/>
    </location>
</feature>
<evidence type="ECO:0000256" key="6">
    <source>
        <dbReference type="SAM" id="MobiDB-lite"/>
    </source>
</evidence>
<evidence type="ECO:0000259" key="7">
    <source>
        <dbReference type="PROSITE" id="PS51935"/>
    </source>
</evidence>
<evidence type="ECO:0000256" key="2">
    <source>
        <dbReference type="ARBA" id="ARBA00022670"/>
    </source>
</evidence>
<feature type="region of interest" description="Disordered" evidence="6">
    <location>
        <begin position="1"/>
        <end position="28"/>
    </location>
</feature>
<dbReference type="Proteomes" id="UP000279994">
    <property type="component" value="Unassembled WGS sequence"/>
</dbReference>
<keyword evidence="3" id="KW-0378">Hydrolase</keyword>
<dbReference type="EMBL" id="RJSF01000007">
    <property type="protein sequence ID" value="RNM16756.1"/>
    <property type="molecule type" value="Genomic_DNA"/>
</dbReference>
<evidence type="ECO:0000313" key="8">
    <source>
        <dbReference type="EMBL" id="RNM16756.1"/>
    </source>
</evidence>